<accession>W2P8P6</accession>
<name>W2P8P6_PHYN3</name>
<proteinExistence type="predicted"/>
<evidence type="ECO:0000256" key="1">
    <source>
        <dbReference type="SAM" id="MobiDB-lite"/>
    </source>
</evidence>
<sequence length="52" mass="5780">ASEKQRQVITMASVFSFSAAHDQPAMSNPDVERESGPWGSHREQAPCRAHRT</sequence>
<dbReference type="VEuPathDB" id="FungiDB:PPTG_20370"/>
<feature type="compositionally biased region" description="Basic and acidic residues" evidence="1">
    <location>
        <begin position="30"/>
        <end position="45"/>
    </location>
</feature>
<dbReference type="GeneID" id="20188979"/>
<reference evidence="2 3" key="2">
    <citation type="submission" date="2013-11" db="EMBL/GenBank/DDBJ databases">
        <title>The Genome Sequence of Phytophthora parasitica INRA-310.</title>
        <authorList>
            <consortium name="The Broad Institute Genomics Platform"/>
            <person name="Russ C."/>
            <person name="Tyler B."/>
            <person name="Panabieres F."/>
            <person name="Shan W."/>
            <person name="Tripathy S."/>
            <person name="Grunwald N."/>
            <person name="Machado M."/>
            <person name="Johnson C.S."/>
            <person name="Arredondo F."/>
            <person name="Hong C."/>
            <person name="Coffey M."/>
            <person name="Young S.K."/>
            <person name="Zeng Q."/>
            <person name="Gargeya S."/>
            <person name="Fitzgerald M."/>
            <person name="Abouelleil A."/>
            <person name="Alvarado L."/>
            <person name="Chapman S.B."/>
            <person name="Gainer-Dewar J."/>
            <person name="Goldberg J."/>
            <person name="Griggs A."/>
            <person name="Gujja S."/>
            <person name="Hansen M."/>
            <person name="Howarth C."/>
            <person name="Imamovic A."/>
            <person name="Ireland A."/>
            <person name="Larimer J."/>
            <person name="McCowan C."/>
            <person name="Murphy C."/>
            <person name="Pearson M."/>
            <person name="Poon T.W."/>
            <person name="Priest M."/>
            <person name="Roberts A."/>
            <person name="Saif S."/>
            <person name="Shea T."/>
            <person name="Sykes S."/>
            <person name="Wortman J."/>
            <person name="Nusbaum C."/>
            <person name="Birren B."/>
        </authorList>
    </citation>
    <scope>NUCLEOTIDE SEQUENCE [LARGE SCALE GENOMIC DNA]</scope>
    <source>
        <strain evidence="2 3">INRA-310</strain>
    </source>
</reference>
<protein>
    <submittedName>
        <fullName evidence="2">Uncharacterized protein</fullName>
    </submittedName>
</protein>
<organism evidence="2 3">
    <name type="scientific">Phytophthora nicotianae (strain INRA-310)</name>
    <name type="common">Phytophthora parasitica</name>
    <dbReference type="NCBI Taxonomy" id="761204"/>
    <lineage>
        <taxon>Eukaryota</taxon>
        <taxon>Sar</taxon>
        <taxon>Stramenopiles</taxon>
        <taxon>Oomycota</taxon>
        <taxon>Peronosporomycetes</taxon>
        <taxon>Peronosporales</taxon>
        <taxon>Peronosporaceae</taxon>
        <taxon>Phytophthora</taxon>
    </lineage>
</organism>
<gene>
    <name evidence="2" type="ORF">PPTG_20370</name>
</gene>
<dbReference type="EMBL" id="KI670038">
    <property type="protein sequence ID" value="ETM97377.1"/>
    <property type="molecule type" value="Genomic_DNA"/>
</dbReference>
<evidence type="ECO:0000313" key="2">
    <source>
        <dbReference type="EMBL" id="ETM97377.1"/>
    </source>
</evidence>
<feature type="non-terminal residue" evidence="2">
    <location>
        <position position="1"/>
    </location>
</feature>
<feature type="region of interest" description="Disordered" evidence="1">
    <location>
        <begin position="20"/>
        <end position="52"/>
    </location>
</feature>
<dbReference type="AlphaFoldDB" id="W2P8P6"/>
<dbReference type="Proteomes" id="UP000018817">
    <property type="component" value="Unassembled WGS sequence"/>
</dbReference>
<dbReference type="RefSeq" id="XP_008917326.1">
    <property type="nucleotide sequence ID" value="XM_008919078.1"/>
</dbReference>
<evidence type="ECO:0000313" key="3">
    <source>
        <dbReference type="Proteomes" id="UP000018817"/>
    </source>
</evidence>
<reference evidence="3" key="1">
    <citation type="submission" date="2011-12" db="EMBL/GenBank/DDBJ databases">
        <authorList>
            <consortium name="The Broad Institute Genome Sequencing Platform"/>
            <person name="Russ C."/>
            <person name="Tyler B."/>
            <person name="Panabieres F."/>
            <person name="Shan W."/>
            <person name="Tripathy S."/>
            <person name="Grunwald N."/>
            <person name="Machado M."/>
            <person name="Young S.K."/>
            <person name="Zeng Q."/>
            <person name="Gargeya S."/>
            <person name="Fitzgerald M."/>
            <person name="Haas B."/>
            <person name="Abouelleil A."/>
            <person name="Alvarado L."/>
            <person name="Arachchi H.M."/>
            <person name="Berlin A."/>
            <person name="Chapman S.B."/>
            <person name="Gearin G."/>
            <person name="Goldberg J."/>
            <person name="Griggs A."/>
            <person name="Gujja S."/>
            <person name="Hansen M."/>
            <person name="Heiman D."/>
            <person name="Howarth C."/>
            <person name="Larimer J."/>
            <person name="Lui A."/>
            <person name="MacDonald P.J.P."/>
            <person name="McCowen C."/>
            <person name="Montmayeur A."/>
            <person name="Murphy C."/>
            <person name="Neiman D."/>
            <person name="Pearson M."/>
            <person name="Priest M."/>
            <person name="Roberts A."/>
            <person name="Saif S."/>
            <person name="Shea T."/>
            <person name="Sisk P."/>
            <person name="Stolte C."/>
            <person name="Sykes S."/>
            <person name="Wortman J."/>
            <person name="Nusbaum C."/>
            <person name="Birren B."/>
        </authorList>
    </citation>
    <scope>NUCLEOTIDE SEQUENCE [LARGE SCALE GENOMIC DNA]</scope>
    <source>
        <strain evidence="3">INRA-310</strain>
    </source>
</reference>